<dbReference type="EMBL" id="JXRR01000008">
    <property type="protein sequence ID" value="KIL51106.1"/>
    <property type="molecule type" value="Genomic_DNA"/>
</dbReference>
<organism evidence="1 2">
    <name type="scientific">Jeotgalibacillus campisalis</name>
    <dbReference type="NCBI Taxonomy" id="220754"/>
    <lineage>
        <taxon>Bacteria</taxon>
        <taxon>Bacillati</taxon>
        <taxon>Bacillota</taxon>
        <taxon>Bacilli</taxon>
        <taxon>Bacillales</taxon>
        <taxon>Caryophanaceae</taxon>
        <taxon>Jeotgalibacillus</taxon>
    </lineage>
</organism>
<evidence type="ECO:0000313" key="1">
    <source>
        <dbReference type="EMBL" id="KIL51106.1"/>
    </source>
</evidence>
<dbReference type="PATRIC" id="fig|220754.4.peg.1007"/>
<name>A0A0C2W3A7_9BACL</name>
<evidence type="ECO:0008006" key="3">
    <source>
        <dbReference type="Google" id="ProtNLM"/>
    </source>
</evidence>
<dbReference type="Pfam" id="PF10720">
    <property type="entry name" value="DUF2515"/>
    <property type="match status" value="1"/>
</dbReference>
<comment type="caution">
    <text evidence="1">The sequence shown here is derived from an EMBL/GenBank/DDBJ whole genome shotgun (WGS) entry which is preliminary data.</text>
</comment>
<keyword evidence="2" id="KW-1185">Reference proteome</keyword>
<sequence>MVPKWLTSIFHFPKKNHESQLVSRHDQVRLSQKWLKPPSASILTRQERSIIETISKATSQHNLNNVTRTNAYWTLYNRSPELHWAFLAHMVSRNAGWNMTDLKSILKQLLSYDQTAVFFRFLEKANYLIFEDAFPQLLLYERSKKDRHDWFYLLPHFGVSSFMPPIWELFIEHQGKDRDLLTVALILNEQHFLEKQVMENVFFQEKVIQSFSFQLQELLGLTHILFPFEQSGRIELAGMTVQQFSSLSSRIDIGKALYQLLFKSPDVFEGGFAFAEKNPHTGSRADYFPDLFTAQKKSQNLYSPTLTSVWPNQLHPPEKRKDWFDPAKEVFHYFTLPKATSAGLMTEKHLAAMIKLSGFNHLHKLIP</sequence>
<protein>
    <recommendedName>
        <fullName evidence="3">DUF2515 domain-containing protein</fullName>
    </recommendedName>
</protein>
<proteinExistence type="predicted"/>
<evidence type="ECO:0000313" key="2">
    <source>
        <dbReference type="Proteomes" id="UP000031972"/>
    </source>
</evidence>
<dbReference type="InterPro" id="IPR019658">
    <property type="entry name" value="DUF2515"/>
</dbReference>
<accession>A0A0C2W3A7</accession>
<reference evidence="1 2" key="1">
    <citation type="submission" date="2015-01" db="EMBL/GenBank/DDBJ databases">
        <title>Jeotgalibacillus campisalis genome sequencing.</title>
        <authorList>
            <person name="Goh K.M."/>
            <person name="Chan K.-G."/>
            <person name="Yaakop A.S."/>
            <person name="Ee R."/>
            <person name="Gan H.M."/>
            <person name="Chan C.S."/>
        </authorList>
    </citation>
    <scope>NUCLEOTIDE SEQUENCE [LARGE SCALE GENOMIC DNA]</scope>
    <source>
        <strain evidence="1 2">SF-57</strain>
    </source>
</reference>
<dbReference type="RefSeq" id="WP_052476780.1">
    <property type="nucleotide sequence ID" value="NZ_JXRR01000008.1"/>
</dbReference>
<dbReference type="Proteomes" id="UP000031972">
    <property type="component" value="Unassembled WGS sequence"/>
</dbReference>
<gene>
    <name evidence="1" type="ORF">KR50_09870</name>
</gene>
<dbReference type="AlphaFoldDB" id="A0A0C2W3A7"/>